<dbReference type="EMBL" id="PQFF01000195">
    <property type="protein sequence ID" value="RHZ75904.1"/>
    <property type="molecule type" value="Genomic_DNA"/>
</dbReference>
<dbReference type="Pfam" id="PF07534">
    <property type="entry name" value="TLD"/>
    <property type="match status" value="1"/>
</dbReference>
<dbReference type="Gene3D" id="1.25.40.420">
    <property type="match status" value="1"/>
</dbReference>
<protein>
    <recommendedName>
        <fullName evidence="5">BTB domain-containing protein</fullName>
    </recommendedName>
</protein>
<evidence type="ECO:0000259" key="1">
    <source>
        <dbReference type="PROSITE" id="PS50097"/>
    </source>
</evidence>
<organism evidence="3 4">
    <name type="scientific">Diversispora epigaea</name>
    <dbReference type="NCBI Taxonomy" id="1348612"/>
    <lineage>
        <taxon>Eukaryota</taxon>
        <taxon>Fungi</taxon>
        <taxon>Fungi incertae sedis</taxon>
        <taxon>Mucoromycota</taxon>
        <taxon>Glomeromycotina</taxon>
        <taxon>Glomeromycetes</taxon>
        <taxon>Diversisporales</taxon>
        <taxon>Diversisporaceae</taxon>
        <taxon>Diversispora</taxon>
    </lineage>
</organism>
<dbReference type="Pfam" id="PF00651">
    <property type="entry name" value="BTB"/>
    <property type="match status" value="1"/>
</dbReference>
<dbReference type="Gene3D" id="3.30.710.10">
    <property type="entry name" value="Potassium Channel Kv1.1, Chain A"/>
    <property type="match status" value="1"/>
</dbReference>
<accession>A0A397IS16</accession>
<dbReference type="InterPro" id="IPR011333">
    <property type="entry name" value="SKP1/BTB/POZ_sf"/>
</dbReference>
<dbReference type="AlphaFoldDB" id="A0A397IS16"/>
<dbReference type="InterPro" id="IPR051481">
    <property type="entry name" value="BTB-POZ/Galectin-3-binding"/>
</dbReference>
<dbReference type="PANTHER" id="PTHR24410">
    <property type="entry name" value="HL07962P-RELATED"/>
    <property type="match status" value="1"/>
</dbReference>
<dbReference type="InterPro" id="IPR006571">
    <property type="entry name" value="TLDc_dom"/>
</dbReference>
<dbReference type="PROSITE" id="PS51886">
    <property type="entry name" value="TLDC"/>
    <property type="match status" value="1"/>
</dbReference>
<comment type="caution">
    <text evidence="3">The sequence shown here is derived from an EMBL/GenBank/DDBJ whole genome shotgun (WGS) entry which is preliminary data.</text>
</comment>
<dbReference type="CDD" id="cd18186">
    <property type="entry name" value="BTB_POZ_ZBTB_KLHL-like"/>
    <property type="match status" value="1"/>
</dbReference>
<dbReference type="SUPFAM" id="SSF54695">
    <property type="entry name" value="POZ domain"/>
    <property type="match status" value="1"/>
</dbReference>
<evidence type="ECO:0000313" key="4">
    <source>
        <dbReference type="Proteomes" id="UP000266861"/>
    </source>
</evidence>
<name>A0A397IS16_9GLOM</name>
<proteinExistence type="predicted"/>
<dbReference type="SMART" id="SM00225">
    <property type="entry name" value="BTB"/>
    <property type="match status" value="1"/>
</dbReference>
<feature type="domain" description="TLDc" evidence="2">
    <location>
        <begin position="338"/>
        <end position="517"/>
    </location>
</feature>
<dbReference type="OrthoDB" id="2383043at2759"/>
<dbReference type="InterPro" id="IPR000210">
    <property type="entry name" value="BTB/POZ_dom"/>
</dbReference>
<keyword evidence="4" id="KW-1185">Reference proteome</keyword>
<dbReference type="Proteomes" id="UP000266861">
    <property type="component" value="Unassembled WGS sequence"/>
</dbReference>
<gene>
    <name evidence="3" type="ORF">Glove_208g173</name>
</gene>
<evidence type="ECO:0000313" key="3">
    <source>
        <dbReference type="EMBL" id="RHZ75904.1"/>
    </source>
</evidence>
<evidence type="ECO:0008006" key="5">
    <source>
        <dbReference type="Google" id="ProtNLM"/>
    </source>
</evidence>
<evidence type="ECO:0000259" key="2">
    <source>
        <dbReference type="PROSITE" id="PS51886"/>
    </source>
</evidence>
<feature type="domain" description="BTB" evidence="1">
    <location>
        <begin position="23"/>
        <end position="97"/>
    </location>
</feature>
<sequence length="519" mass="61046">MTSHFFTELSNDIGKLYENKFNSDVIIQVGEREGDYKEFRAHSIILSVRSSYFQSAFSSNWVKKDGNFLIFKKPNISPFIFDIILRYLYLATIDLNKLSKLEILWLLIAADELNLHTLIENIQLFAINKKDEFYQFFLSNQDSIDILQIIFHHEACSSFREIYIKIICINAKLFFASSTFLNLDESILKILLKQDDLALDEFEILKYLMKWGITQLNFHDFNSFNSFNDFFNNKNWTEKEFKELKIIIQGLIPFIRFYQISAKDFQKEITTFKYLLSKELFENFSNYHQNSRNTRNSQNIQTLDYYYDVDNDFIDHIKVDVNLIDLINLTPRNFENSRIISSKHFNQLRNWIKNVDNNNDNNNQSCGFKLLYRASQDGFEIKTFHNLCDNQGATITIAKLKNSHKIIGGFNPLSWQPYDSSNGETCSWGKTNESFLFLFDNNNNNNNNKIARVDNSYSSHAISYINSKGPCFGYGWDLVICDNTIEICFTYNYFDSAGFLDNNKIQELEDYEVFKVFNI</sequence>
<dbReference type="PANTHER" id="PTHR24410:SF23">
    <property type="entry name" value="BTB DOMAIN-CONTAINING PROTEIN-RELATED"/>
    <property type="match status" value="1"/>
</dbReference>
<dbReference type="PROSITE" id="PS50097">
    <property type="entry name" value="BTB"/>
    <property type="match status" value="1"/>
</dbReference>
<reference evidence="3 4" key="1">
    <citation type="submission" date="2018-08" db="EMBL/GenBank/DDBJ databases">
        <title>Genome and evolution of the arbuscular mycorrhizal fungus Diversispora epigaea (formerly Glomus versiforme) and its bacterial endosymbionts.</title>
        <authorList>
            <person name="Sun X."/>
            <person name="Fei Z."/>
            <person name="Harrison M."/>
        </authorList>
    </citation>
    <scope>NUCLEOTIDE SEQUENCE [LARGE SCALE GENOMIC DNA]</scope>
    <source>
        <strain evidence="3 4">IT104</strain>
    </source>
</reference>